<comment type="caution">
    <text evidence="1">The sequence shown here is derived from an EMBL/GenBank/DDBJ whole genome shotgun (WGS) entry which is preliminary data.</text>
</comment>
<proteinExistence type="predicted"/>
<dbReference type="Proteomes" id="UP001196413">
    <property type="component" value="Unassembled WGS sequence"/>
</dbReference>
<name>A0AAD5R625_PARTN</name>
<organism evidence="1 2">
    <name type="scientific">Parelaphostrongylus tenuis</name>
    <name type="common">Meningeal worm</name>
    <dbReference type="NCBI Taxonomy" id="148309"/>
    <lineage>
        <taxon>Eukaryota</taxon>
        <taxon>Metazoa</taxon>
        <taxon>Ecdysozoa</taxon>
        <taxon>Nematoda</taxon>
        <taxon>Chromadorea</taxon>
        <taxon>Rhabditida</taxon>
        <taxon>Rhabditina</taxon>
        <taxon>Rhabditomorpha</taxon>
        <taxon>Strongyloidea</taxon>
        <taxon>Metastrongylidae</taxon>
        <taxon>Parelaphostrongylus</taxon>
    </lineage>
</organism>
<evidence type="ECO:0000313" key="1">
    <source>
        <dbReference type="EMBL" id="KAJ1370188.1"/>
    </source>
</evidence>
<keyword evidence="2" id="KW-1185">Reference proteome</keyword>
<dbReference type="EMBL" id="JAHQIW010006749">
    <property type="protein sequence ID" value="KAJ1370188.1"/>
    <property type="molecule type" value="Genomic_DNA"/>
</dbReference>
<gene>
    <name evidence="1" type="ORF">KIN20_031859</name>
</gene>
<protein>
    <submittedName>
        <fullName evidence="1">Uncharacterized protein</fullName>
    </submittedName>
</protein>
<reference evidence="1" key="1">
    <citation type="submission" date="2021-06" db="EMBL/GenBank/DDBJ databases">
        <title>Parelaphostrongylus tenuis whole genome reference sequence.</title>
        <authorList>
            <person name="Garwood T.J."/>
            <person name="Larsen P.A."/>
            <person name="Fountain-Jones N.M."/>
            <person name="Garbe J.R."/>
            <person name="Macchietto M.G."/>
            <person name="Kania S.A."/>
            <person name="Gerhold R.W."/>
            <person name="Richards J.E."/>
            <person name="Wolf T.M."/>
        </authorList>
    </citation>
    <scope>NUCLEOTIDE SEQUENCE</scope>
    <source>
        <strain evidence="1">MNPRO001-30</strain>
        <tissue evidence="1">Meninges</tissue>
    </source>
</reference>
<evidence type="ECO:0000313" key="2">
    <source>
        <dbReference type="Proteomes" id="UP001196413"/>
    </source>
</evidence>
<accession>A0AAD5R625</accession>
<dbReference type="AlphaFoldDB" id="A0AAD5R625"/>
<sequence>MTVTYAKKQWDMTTACKIYTAMSWIDPELDEATPLAGVDVLLDGDSAFVASAVSDLRILPEHARATANPPFL</sequence>